<evidence type="ECO:0000256" key="7">
    <source>
        <dbReference type="SAM" id="Phobius"/>
    </source>
</evidence>
<dbReference type="GO" id="GO:0006352">
    <property type="term" value="P:DNA-templated transcription initiation"/>
    <property type="evidence" value="ECO:0007669"/>
    <property type="project" value="InterPro"/>
</dbReference>
<keyword evidence="11" id="KW-1185">Reference proteome</keyword>
<evidence type="ECO:0000313" key="10">
    <source>
        <dbReference type="EMBL" id="GEQ14936.1"/>
    </source>
</evidence>
<dbReference type="InterPro" id="IPR007627">
    <property type="entry name" value="RNA_pol_sigma70_r2"/>
</dbReference>
<evidence type="ECO:0000256" key="1">
    <source>
        <dbReference type="ARBA" id="ARBA00010641"/>
    </source>
</evidence>
<gene>
    <name evidence="10" type="ORF">KLO01_29830</name>
</gene>
<keyword evidence="5" id="KW-0804">Transcription</keyword>
<feature type="domain" description="RNA polymerase sigma-70 region 2" evidence="8">
    <location>
        <begin position="16"/>
        <end position="82"/>
    </location>
</feature>
<feature type="domain" description="RNA polymerase sigma factor 70 region 4 type 2" evidence="9">
    <location>
        <begin position="103"/>
        <end position="142"/>
    </location>
</feature>
<dbReference type="SUPFAM" id="SSF50969">
    <property type="entry name" value="YVTN repeat-like/Quinoprotein amine dehydrogenase"/>
    <property type="match status" value="1"/>
</dbReference>
<dbReference type="RefSeq" id="WP_147066500.1">
    <property type="nucleotide sequence ID" value="NZ_BAABDN010000003.1"/>
</dbReference>
<dbReference type="InterPro" id="IPR013325">
    <property type="entry name" value="RNA_pol_sigma_r2"/>
</dbReference>
<dbReference type="InterPro" id="IPR011044">
    <property type="entry name" value="Quino_amine_DH_bsu"/>
</dbReference>
<evidence type="ECO:0000313" key="11">
    <source>
        <dbReference type="Proteomes" id="UP000321793"/>
    </source>
</evidence>
<dbReference type="InterPro" id="IPR013249">
    <property type="entry name" value="RNA_pol_sigma70_r4_t2"/>
</dbReference>
<accession>A0A512T3Y7</accession>
<reference evidence="10 11" key="1">
    <citation type="submission" date="2019-07" db="EMBL/GenBank/DDBJ databases">
        <title>Whole genome shotgun sequence of Knoellia locipacati NBRC 109775.</title>
        <authorList>
            <person name="Hosoyama A."/>
            <person name="Uohara A."/>
            <person name="Ohji S."/>
            <person name="Ichikawa N."/>
        </authorList>
    </citation>
    <scope>NUCLEOTIDE SEQUENCE [LARGE SCALE GENOMIC DNA]</scope>
    <source>
        <strain evidence="10 11">NBRC 109775</strain>
    </source>
</reference>
<evidence type="ECO:0000256" key="2">
    <source>
        <dbReference type="ARBA" id="ARBA00023015"/>
    </source>
</evidence>
<evidence type="ECO:0000256" key="4">
    <source>
        <dbReference type="ARBA" id="ARBA00023125"/>
    </source>
</evidence>
<dbReference type="InterPro" id="IPR039425">
    <property type="entry name" value="RNA_pol_sigma-70-like"/>
</dbReference>
<dbReference type="Proteomes" id="UP000321793">
    <property type="component" value="Unassembled WGS sequence"/>
</dbReference>
<evidence type="ECO:0000256" key="5">
    <source>
        <dbReference type="ARBA" id="ARBA00023163"/>
    </source>
</evidence>
<feature type="region of interest" description="Disordered" evidence="6">
    <location>
        <begin position="201"/>
        <end position="224"/>
    </location>
</feature>
<dbReference type="GO" id="GO:0016987">
    <property type="term" value="F:sigma factor activity"/>
    <property type="evidence" value="ECO:0007669"/>
    <property type="project" value="UniProtKB-KW"/>
</dbReference>
<dbReference type="Pfam" id="PF08281">
    <property type="entry name" value="Sigma70_r4_2"/>
    <property type="match status" value="1"/>
</dbReference>
<keyword evidence="7" id="KW-0812">Transmembrane</keyword>
<dbReference type="OrthoDB" id="4855658at2"/>
<dbReference type="GO" id="GO:0003677">
    <property type="term" value="F:DNA binding"/>
    <property type="evidence" value="ECO:0007669"/>
    <property type="project" value="UniProtKB-KW"/>
</dbReference>
<evidence type="ECO:0008006" key="12">
    <source>
        <dbReference type="Google" id="ProtNLM"/>
    </source>
</evidence>
<protein>
    <recommendedName>
        <fullName evidence="12">RNA polymerase sigma-70 region 2 domain-containing protein</fullName>
    </recommendedName>
</protein>
<organism evidence="10 11">
    <name type="scientific">Knoellia locipacati</name>
    <dbReference type="NCBI Taxonomy" id="882824"/>
    <lineage>
        <taxon>Bacteria</taxon>
        <taxon>Bacillati</taxon>
        <taxon>Actinomycetota</taxon>
        <taxon>Actinomycetes</taxon>
        <taxon>Micrococcales</taxon>
        <taxon>Intrasporangiaceae</taxon>
        <taxon>Knoellia</taxon>
    </lineage>
</organism>
<feature type="transmembrane region" description="Helical" evidence="7">
    <location>
        <begin position="182"/>
        <end position="199"/>
    </location>
</feature>
<dbReference type="InterPro" id="IPR013324">
    <property type="entry name" value="RNA_pol_sigma_r3/r4-like"/>
</dbReference>
<sequence>MTSPRREVDADFAEYVRARQQQLLHAAYLVCGDAELAEDVTESTFAALLLRWGRLRDDDPDTFTRRVLHRAALTRHVRRHGRGAAAAPSGSDRSRGPRLPPELAGLTRRQRAVAVLRRFEGRSEVETAEALAMSVAAVRRQLPSTTGDELSDAAAPVGELDFVDRARTRARSLRRRTRRTRLVSLVGVAAVVAAVAVVPRGEGGSVTPAPAPIPSPSQDRPESSTVWDRAPFELLGTLAQVGPAPGQVAELPRIDDLTRGQLALPDVLSFGPRTVMRDLSDLGGSSAPVRAVLLRHTSDGLRAVLVRPTLSDPFVLLDTVPLVPNVDEAGNETAPLEVKAIADDRRRVLFVQPGRVVVLDAFTAQATTFAVPDRYLTAGGWAPDGRSVLVWSRTRRWRVTPETGTVRDVHRAALSVHPGAYEVQVQPPDEMRVLGFDGQGSGSSTRTGPAALSGVWGSTFASGERFATGGFLGQEAALAANRRRPAGLFQGVYAAAADDSVTPRLLISPESEGVTLGCCEVLGWVYRDQVLVRWHTTDLLSWNTTTGALLRVATLPGAEERPVPGSPAESVAIAP</sequence>
<keyword evidence="2" id="KW-0805">Transcription regulation</keyword>
<evidence type="ECO:0000256" key="6">
    <source>
        <dbReference type="SAM" id="MobiDB-lite"/>
    </source>
</evidence>
<keyword evidence="7" id="KW-1133">Transmembrane helix</keyword>
<evidence type="ECO:0000259" key="9">
    <source>
        <dbReference type="Pfam" id="PF08281"/>
    </source>
</evidence>
<comment type="similarity">
    <text evidence="1">Belongs to the sigma-70 factor family. ECF subfamily.</text>
</comment>
<dbReference type="Pfam" id="PF04542">
    <property type="entry name" value="Sigma70_r2"/>
    <property type="match status" value="1"/>
</dbReference>
<dbReference type="EMBL" id="BKBA01000011">
    <property type="protein sequence ID" value="GEQ14936.1"/>
    <property type="molecule type" value="Genomic_DNA"/>
</dbReference>
<dbReference type="InterPro" id="IPR036388">
    <property type="entry name" value="WH-like_DNA-bd_sf"/>
</dbReference>
<proteinExistence type="inferred from homology"/>
<keyword evidence="7" id="KW-0472">Membrane</keyword>
<comment type="caution">
    <text evidence="10">The sequence shown here is derived from an EMBL/GenBank/DDBJ whole genome shotgun (WGS) entry which is preliminary data.</text>
</comment>
<dbReference type="Gene3D" id="1.10.10.10">
    <property type="entry name" value="Winged helix-like DNA-binding domain superfamily/Winged helix DNA-binding domain"/>
    <property type="match status" value="1"/>
</dbReference>
<dbReference type="PANTHER" id="PTHR43133">
    <property type="entry name" value="RNA POLYMERASE ECF-TYPE SIGMA FACTO"/>
    <property type="match status" value="1"/>
</dbReference>
<evidence type="ECO:0000256" key="3">
    <source>
        <dbReference type="ARBA" id="ARBA00023082"/>
    </source>
</evidence>
<feature type="region of interest" description="Disordered" evidence="6">
    <location>
        <begin position="78"/>
        <end position="104"/>
    </location>
</feature>
<name>A0A512T3Y7_9MICO</name>
<dbReference type="SUPFAM" id="SSF88946">
    <property type="entry name" value="Sigma2 domain of RNA polymerase sigma factors"/>
    <property type="match status" value="1"/>
</dbReference>
<keyword evidence="4" id="KW-0238">DNA-binding</keyword>
<evidence type="ECO:0000259" key="8">
    <source>
        <dbReference type="Pfam" id="PF04542"/>
    </source>
</evidence>
<keyword evidence="3" id="KW-0731">Sigma factor</keyword>
<dbReference type="Gene3D" id="1.10.1740.10">
    <property type="match status" value="1"/>
</dbReference>
<dbReference type="PANTHER" id="PTHR43133:SF50">
    <property type="entry name" value="ECF RNA POLYMERASE SIGMA FACTOR SIGM"/>
    <property type="match status" value="1"/>
</dbReference>
<dbReference type="SUPFAM" id="SSF88659">
    <property type="entry name" value="Sigma3 and sigma4 domains of RNA polymerase sigma factors"/>
    <property type="match status" value="1"/>
</dbReference>
<dbReference type="AlphaFoldDB" id="A0A512T3Y7"/>